<dbReference type="RefSeq" id="XP_009692087.1">
    <property type="nucleotide sequence ID" value="XM_009693792.1"/>
</dbReference>
<accession>J4C493</accession>
<proteinExistence type="predicted"/>
<sequence>MQSSKHNLIVNVNHALGACELRSSCLLLELPRPLPLPPCGNLFSSKLLEPDPLLPVSCALM</sequence>
<dbReference type="AlphaFoldDB" id="J4C493"/>
<dbReference type="PROSITE" id="PS51257">
    <property type="entry name" value="PROKAR_LIPOPROTEIN"/>
    <property type="match status" value="1"/>
</dbReference>
<dbReference type="EMBL" id="AP011949">
    <property type="protein sequence ID" value="BAM41786.1"/>
    <property type="molecule type" value="Genomic_DNA"/>
</dbReference>
<organism evidence="1 2">
    <name type="scientific">Theileria orientalis strain Shintoku</name>
    <dbReference type="NCBI Taxonomy" id="869250"/>
    <lineage>
        <taxon>Eukaryota</taxon>
        <taxon>Sar</taxon>
        <taxon>Alveolata</taxon>
        <taxon>Apicomplexa</taxon>
        <taxon>Aconoidasida</taxon>
        <taxon>Piroplasmida</taxon>
        <taxon>Theileriidae</taxon>
        <taxon>Theileria</taxon>
    </lineage>
</organism>
<keyword evidence="2" id="KW-1185">Reference proteome</keyword>
<name>J4C493_THEOR</name>
<protein>
    <submittedName>
        <fullName evidence="1">Uncharacterized protein</fullName>
    </submittedName>
</protein>
<dbReference type="Proteomes" id="UP000003786">
    <property type="component" value="Chromosome 4"/>
</dbReference>
<reference evidence="1 2" key="1">
    <citation type="journal article" date="2012" name="MBio">
        <title>Comparative genome analysis of three eukaryotic parasites with differing abilities to transform leukocytes reveals key mediators of Theileria-induced leukocyte transformation.</title>
        <authorList>
            <person name="Hayashida K."/>
            <person name="Hara Y."/>
            <person name="Abe T."/>
            <person name="Yamasaki C."/>
            <person name="Toyoda A."/>
            <person name="Kosuge T."/>
            <person name="Suzuki Y."/>
            <person name="Sato Y."/>
            <person name="Kawashima S."/>
            <person name="Katayama T."/>
            <person name="Wakaguri H."/>
            <person name="Inoue N."/>
            <person name="Homma K."/>
            <person name="Tada-Umezaki M."/>
            <person name="Yagi Y."/>
            <person name="Fujii Y."/>
            <person name="Habara T."/>
            <person name="Kanehisa M."/>
            <person name="Watanabe H."/>
            <person name="Ito K."/>
            <person name="Gojobori T."/>
            <person name="Sugawara H."/>
            <person name="Imanishi T."/>
            <person name="Weir W."/>
            <person name="Gardner M."/>
            <person name="Pain A."/>
            <person name="Shiels B."/>
            <person name="Hattori M."/>
            <person name="Nene V."/>
            <person name="Sugimoto C."/>
        </authorList>
    </citation>
    <scope>NUCLEOTIDE SEQUENCE [LARGE SCALE GENOMIC DNA]</scope>
    <source>
        <strain evidence="1 2">Shintoku</strain>
    </source>
</reference>
<evidence type="ECO:0000313" key="1">
    <source>
        <dbReference type="EMBL" id="BAM41786.1"/>
    </source>
</evidence>
<dbReference type="VEuPathDB" id="PiroplasmaDB:TOT_040000168"/>
<dbReference type="KEGG" id="tot:TOT_040000168"/>
<gene>
    <name evidence="1" type="ORF">TOT_040000168</name>
</gene>
<evidence type="ECO:0000313" key="2">
    <source>
        <dbReference type="Proteomes" id="UP000003786"/>
    </source>
</evidence>
<dbReference type="GeneID" id="20716262"/>